<evidence type="ECO:0000313" key="5">
    <source>
        <dbReference type="Proteomes" id="UP000095285"/>
    </source>
</evidence>
<feature type="coiled-coil region" evidence="3">
    <location>
        <begin position="127"/>
        <end position="154"/>
    </location>
</feature>
<dbReference type="KEGG" id="loa:LOAG_04028"/>
<dbReference type="RefSeq" id="XP_003139613.1">
    <property type="nucleotide sequence ID" value="XM_003139565.2"/>
</dbReference>
<keyword evidence="3" id="KW-0175">Coiled coil</keyword>
<dbReference type="PANTHER" id="PTHR46771">
    <property type="entry name" value="DETERIN"/>
    <property type="match status" value="1"/>
</dbReference>
<protein>
    <submittedName>
        <fullName evidence="6">Inhibitor of Apoptosis domain protein</fullName>
    </submittedName>
</protein>
<evidence type="ECO:0000313" key="4">
    <source>
        <dbReference type="EMBL" id="EFO24459.1"/>
    </source>
</evidence>
<dbReference type="SUPFAM" id="SSF57924">
    <property type="entry name" value="Inhibitor of apoptosis (IAP) repeat"/>
    <property type="match status" value="1"/>
</dbReference>
<dbReference type="InterPro" id="IPR001370">
    <property type="entry name" value="BIR_rpt"/>
</dbReference>
<dbReference type="GeneID" id="9941426"/>
<proteinExistence type="predicted"/>
<evidence type="ECO:0000256" key="3">
    <source>
        <dbReference type="SAM" id="Coils"/>
    </source>
</evidence>
<dbReference type="WBParaSite" id="EN70_10570">
    <property type="protein sequence ID" value="EN70_10570"/>
    <property type="gene ID" value="EN70_10570"/>
</dbReference>
<reference evidence="6" key="2">
    <citation type="submission" date="2016-11" db="UniProtKB">
        <authorList>
            <consortium name="WormBaseParasite"/>
        </authorList>
    </citation>
    <scope>IDENTIFICATION</scope>
</reference>
<organism evidence="5 6">
    <name type="scientific">Loa loa</name>
    <name type="common">Eye worm</name>
    <name type="synonym">Filaria loa</name>
    <dbReference type="NCBI Taxonomy" id="7209"/>
    <lineage>
        <taxon>Eukaryota</taxon>
        <taxon>Metazoa</taxon>
        <taxon>Ecdysozoa</taxon>
        <taxon>Nematoda</taxon>
        <taxon>Chromadorea</taxon>
        <taxon>Rhabditida</taxon>
        <taxon>Spirurina</taxon>
        <taxon>Spiruromorpha</taxon>
        <taxon>Filarioidea</taxon>
        <taxon>Onchocercidae</taxon>
        <taxon>Loa</taxon>
    </lineage>
</organism>
<dbReference type="InterPro" id="IPR051190">
    <property type="entry name" value="Baculoviral_IAP"/>
</dbReference>
<dbReference type="GO" id="GO:0046872">
    <property type="term" value="F:metal ion binding"/>
    <property type="evidence" value="ECO:0007669"/>
    <property type="project" value="UniProtKB-KW"/>
</dbReference>
<dbReference type="STRING" id="7209.A0A1I7V703"/>
<dbReference type="Pfam" id="PF00653">
    <property type="entry name" value="BIR"/>
    <property type="match status" value="1"/>
</dbReference>
<dbReference type="PROSITE" id="PS50143">
    <property type="entry name" value="BIR_REPEAT_2"/>
    <property type="match status" value="1"/>
</dbReference>
<accession>A0A1I7V703</accession>
<keyword evidence="2" id="KW-0862">Zinc</keyword>
<dbReference type="EMBL" id="JH712330">
    <property type="protein sequence ID" value="EFO24459.1"/>
    <property type="molecule type" value="Genomic_DNA"/>
</dbReference>
<evidence type="ECO:0000256" key="2">
    <source>
        <dbReference type="ARBA" id="ARBA00022833"/>
    </source>
</evidence>
<dbReference type="OrthoDB" id="2196114at2759"/>
<dbReference type="SMART" id="SM00238">
    <property type="entry name" value="BIR"/>
    <property type="match status" value="1"/>
</dbReference>
<dbReference type="eggNOG" id="KOG1101">
    <property type="taxonomic scope" value="Eukaryota"/>
</dbReference>
<dbReference type="Gene3D" id="1.10.1170.10">
    <property type="entry name" value="Inhibitor Of Apoptosis Protein (2mihbC-IAP-1), Chain A"/>
    <property type="match status" value="1"/>
</dbReference>
<dbReference type="CTD" id="9941426"/>
<dbReference type="Proteomes" id="UP000095285">
    <property type="component" value="Unassembled WGS sequence"/>
</dbReference>
<dbReference type="CDD" id="cd00022">
    <property type="entry name" value="BIR"/>
    <property type="match status" value="1"/>
</dbReference>
<gene>
    <name evidence="4 6" type="ORF">LOAG_04028</name>
</gene>
<evidence type="ECO:0000313" key="6">
    <source>
        <dbReference type="WBParaSite" id="EN70_10570"/>
    </source>
</evidence>
<dbReference type="OMA" id="RSHTKNC"/>
<dbReference type="FunCoup" id="A0A1I7V703">
    <property type="interactions" value="658"/>
</dbReference>
<accession>A0A1S0U3I1</accession>
<dbReference type="AlphaFoldDB" id="A0A1I7V703"/>
<sequence>MATVVDLLNCDAYTEHIFYNNRLKSFTKNAWPHHQSVNLSPEKMAQAGFFFDPDSDNADNVSCPFCLRSLTGWEDSDDPLVEHTKRKDVCYFARLGKDEKEWTVEDFLRLLAQRRASTMSLIALKAIDGARNAMKSVKKRIDVLTENKRQKKTAKRKK</sequence>
<evidence type="ECO:0000256" key="1">
    <source>
        <dbReference type="ARBA" id="ARBA00022723"/>
    </source>
</evidence>
<keyword evidence="1" id="KW-0479">Metal-binding</keyword>
<name>A0A1I7V703_LOALO</name>
<keyword evidence="5" id="KW-1185">Reference proteome</keyword>
<dbReference type="PANTHER" id="PTHR46771:SF5">
    <property type="entry name" value="DETERIN"/>
    <property type="match status" value="1"/>
</dbReference>
<reference evidence="4 5" key="1">
    <citation type="submission" date="2012-04" db="EMBL/GenBank/DDBJ databases">
        <title>The Genome Sequence of Loa loa.</title>
        <authorList>
            <consortium name="The Broad Institute Genome Sequencing Platform"/>
            <consortium name="Broad Institute Genome Sequencing Center for Infectious Disease"/>
            <person name="Nutman T.B."/>
            <person name="Fink D.L."/>
            <person name="Russ C."/>
            <person name="Young S."/>
            <person name="Zeng Q."/>
            <person name="Gargeya S."/>
            <person name="Alvarado L."/>
            <person name="Berlin A."/>
            <person name="Chapman S.B."/>
            <person name="Chen Z."/>
            <person name="Freedman E."/>
            <person name="Gellesch M."/>
            <person name="Goldberg J."/>
            <person name="Griggs A."/>
            <person name="Gujja S."/>
            <person name="Heilman E.R."/>
            <person name="Heiman D."/>
            <person name="Howarth C."/>
            <person name="Mehta T."/>
            <person name="Neiman D."/>
            <person name="Pearson M."/>
            <person name="Roberts A."/>
            <person name="Saif S."/>
            <person name="Shea T."/>
            <person name="Shenoy N."/>
            <person name="Sisk P."/>
            <person name="Stolte C."/>
            <person name="Sykes S."/>
            <person name="White J."/>
            <person name="Yandava C."/>
            <person name="Haas B."/>
            <person name="Henn M.R."/>
            <person name="Nusbaum C."/>
            <person name="Birren B."/>
        </authorList>
    </citation>
    <scope>NUCLEOTIDE SEQUENCE [LARGE SCALE GENOMIC DNA]</scope>
</reference>